<evidence type="ECO:0000256" key="2">
    <source>
        <dbReference type="ARBA" id="ARBA00022475"/>
    </source>
</evidence>
<comment type="caution">
    <text evidence="7">The sequence shown here is derived from an EMBL/GenBank/DDBJ whole genome shotgun (WGS) entry which is preliminary data.</text>
</comment>
<feature type="transmembrane region" description="Helical" evidence="6">
    <location>
        <begin position="376"/>
        <end position="392"/>
    </location>
</feature>
<keyword evidence="2" id="KW-1003">Cell membrane</keyword>
<gene>
    <name evidence="7" type="ORF">X927_03470</name>
</gene>
<feature type="transmembrane region" description="Helical" evidence="6">
    <location>
        <begin position="335"/>
        <end position="355"/>
    </location>
</feature>
<reference evidence="7 8" key="1">
    <citation type="submission" date="2013-12" db="EMBL/GenBank/DDBJ databases">
        <title>Comparative genomics of Petrotoga isolates.</title>
        <authorList>
            <person name="Nesbo C.L."/>
            <person name="Charchuk R."/>
            <person name="Chow K."/>
        </authorList>
    </citation>
    <scope>NUCLEOTIDE SEQUENCE [LARGE SCALE GENOMIC DNA]</scope>
    <source>
        <strain evidence="7 8">DSM 14811</strain>
    </source>
</reference>
<evidence type="ECO:0000256" key="1">
    <source>
        <dbReference type="ARBA" id="ARBA00004651"/>
    </source>
</evidence>
<evidence type="ECO:0000256" key="4">
    <source>
        <dbReference type="ARBA" id="ARBA00022989"/>
    </source>
</evidence>
<dbReference type="Pfam" id="PF13440">
    <property type="entry name" value="Polysacc_synt_3"/>
    <property type="match status" value="1"/>
</dbReference>
<dbReference type="AlphaFoldDB" id="A0A2K1PBQ9"/>
<keyword evidence="8" id="KW-1185">Reference proteome</keyword>
<evidence type="ECO:0000256" key="5">
    <source>
        <dbReference type="ARBA" id="ARBA00023136"/>
    </source>
</evidence>
<evidence type="ECO:0000256" key="6">
    <source>
        <dbReference type="SAM" id="Phobius"/>
    </source>
</evidence>
<feature type="transmembrane region" description="Helical" evidence="6">
    <location>
        <begin position="88"/>
        <end position="108"/>
    </location>
</feature>
<keyword evidence="4 6" id="KW-1133">Transmembrane helix</keyword>
<feature type="transmembrane region" description="Helical" evidence="6">
    <location>
        <begin position="20"/>
        <end position="42"/>
    </location>
</feature>
<keyword evidence="5 6" id="KW-0472">Membrane</keyword>
<sequence>MVKSLFHKVFQSNFAKNVLIMGGGTAGAQILGAVFSPIITRIYTPEEYGVLSLFVTILGFIAITASFKYEDAIPIAGNDEQAINVLGLSFLILLVYVAFSGVLFSLFGNSILSFLDAQALINYKFLIPIGVFFVGNYNILMRWGFRKKNFKAISQTKLTQSITGNVLKIVLGLFGIKPDGLLIGQIVSQGAGATTLLRPLVQKDKFLLKKINRIKVIESAKRYKNFPIFYVPDQLLNFAGLQLPVFFISFLYGTEILGLYSLANSIINLPMSLIGQSVGDVFFSEAANIGSSNPKRVKDLSLNLFKKLFVIGLVPLLVLLFFGPFLFSFVFGPEWYLSGVYARILSVLIFSRLIFTPISRVYTIYERLKEQLLVDLLRVVLIIMVFSLAHFFSLNSFLYITLNSFAVIIQYFIGFLVAQRILNQEIKKKENV</sequence>
<feature type="transmembrane region" description="Helical" evidence="6">
    <location>
        <begin position="120"/>
        <end position="140"/>
    </location>
</feature>
<dbReference type="InterPro" id="IPR050833">
    <property type="entry name" value="Poly_Biosynth_Transport"/>
</dbReference>
<evidence type="ECO:0000256" key="3">
    <source>
        <dbReference type="ARBA" id="ARBA00022692"/>
    </source>
</evidence>
<dbReference type="RefSeq" id="WP_211287804.1">
    <property type="nucleotide sequence ID" value="NZ_AZRN01000012.1"/>
</dbReference>
<evidence type="ECO:0008006" key="9">
    <source>
        <dbReference type="Google" id="ProtNLM"/>
    </source>
</evidence>
<comment type="subcellular location">
    <subcellularLocation>
        <location evidence="1">Cell membrane</location>
        <topology evidence="1">Multi-pass membrane protein</topology>
    </subcellularLocation>
</comment>
<accession>A0A2K1PBQ9</accession>
<keyword evidence="3 6" id="KW-0812">Transmembrane</keyword>
<dbReference type="Proteomes" id="UP000236604">
    <property type="component" value="Unassembled WGS sequence"/>
</dbReference>
<dbReference type="PANTHER" id="PTHR30250:SF28">
    <property type="entry name" value="POLYSACCHARIDE BIOSYNTHESIS PROTEIN"/>
    <property type="match status" value="1"/>
</dbReference>
<organism evidence="7 8">
    <name type="scientific">Petrotoga mexicana DSM 14811</name>
    <dbReference type="NCBI Taxonomy" id="1122954"/>
    <lineage>
        <taxon>Bacteria</taxon>
        <taxon>Thermotogati</taxon>
        <taxon>Thermotogota</taxon>
        <taxon>Thermotogae</taxon>
        <taxon>Petrotogales</taxon>
        <taxon>Petrotogaceae</taxon>
        <taxon>Petrotoga</taxon>
    </lineage>
</organism>
<dbReference type="GO" id="GO:0005886">
    <property type="term" value="C:plasma membrane"/>
    <property type="evidence" value="ECO:0007669"/>
    <property type="project" value="UniProtKB-SubCell"/>
</dbReference>
<feature type="transmembrane region" description="Helical" evidence="6">
    <location>
        <begin position="308"/>
        <end position="329"/>
    </location>
</feature>
<protein>
    <recommendedName>
        <fullName evidence="9">Polysaccharide biosynthesis protein</fullName>
    </recommendedName>
</protein>
<feature type="transmembrane region" description="Helical" evidence="6">
    <location>
        <begin position="48"/>
        <end position="67"/>
    </location>
</feature>
<dbReference type="EMBL" id="AZRN01000012">
    <property type="protein sequence ID" value="PNS00223.1"/>
    <property type="molecule type" value="Genomic_DNA"/>
</dbReference>
<evidence type="ECO:0000313" key="7">
    <source>
        <dbReference type="EMBL" id="PNS00223.1"/>
    </source>
</evidence>
<name>A0A2K1PBQ9_9BACT</name>
<proteinExistence type="predicted"/>
<dbReference type="PANTHER" id="PTHR30250">
    <property type="entry name" value="PST FAMILY PREDICTED COLANIC ACID TRANSPORTER"/>
    <property type="match status" value="1"/>
</dbReference>
<feature type="transmembrane region" description="Helical" evidence="6">
    <location>
        <begin position="398"/>
        <end position="418"/>
    </location>
</feature>
<evidence type="ECO:0000313" key="8">
    <source>
        <dbReference type="Proteomes" id="UP000236604"/>
    </source>
</evidence>